<evidence type="ECO:0000313" key="2">
    <source>
        <dbReference type="EMBL" id="AEW69587.1"/>
    </source>
</evidence>
<dbReference type="InterPro" id="IPR027417">
    <property type="entry name" value="P-loop_NTPase"/>
</dbReference>
<keyword evidence="2" id="KW-0067">ATP-binding</keyword>
<organismHost>
    <name type="scientific">Helicoverpa zea</name>
    <name type="common">Corn earworm moth</name>
    <name type="synonym">Heliothis zea</name>
    <dbReference type="NCBI Taxonomy" id="7113"/>
</organismHost>
<accession>G9I064</accession>
<dbReference type="Proteomes" id="UP000029779">
    <property type="component" value="Segment"/>
</dbReference>
<gene>
    <name evidence="2" type="primary">orf38</name>
    <name evidence="2" type="ORF">Hz2V038</name>
</gene>
<evidence type="ECO:0000313" key="3">
    <source>
        <dbReference type="Proteomes" id="UP000029779"/>
    </source>
</evidence>
<keyword evidence="2" id="KW-0547">Nucleotide-binding</keyword>
<dbReference type="GeneID" id="11536490"/>
<sequence>MKRFANDEKSNDDKGNNNNKRPRFKMYSSLVYEPTPTVILQESQIDYDHNYNSAYCQDIARNQTRFLQCNRAEETDSFSVRLYDCLNGEVVRVRNDALRLDTLRDYFEESGHTLAIPMSHNYQFKICFDLDLKPSDDDGIEEIPITQLTMMYRDFTRVLDASFPGLGICERNGFVMTRNRNVHIYYNVDVSIILYDTMIDVLNCQLPPMYTDVYKIDKIDKVPLPYSAKSDGNVYTMRIPPGCSDNEHLAAAKPKPKSKSKRAASDATTTATTTSTTFTTNIKNNNMQNNNNDNNNATVTDVVTTSVPAASAAATTNNVTTNNATTTIIDVNLNVLPIVPNNPNTCNHSTNTPTVYTTATNHNDNTVLTIPAGTLNANSTSTSSYMYISFGKSEYFYDYSWYQQRTTMGANSRPLLEYEAKPMKITVTLKSIDKHNYVYLVLPDVGNNKIIQVRQHPTLLDTICRLKLESIKSVQSTYQLLDFVVTMRNELRLKNSVTLLDTDTVDERFRPIQQSLVSLNRYLAESLYFAQCDDPNAENVAYLISALIENEEYSVYLLIVAIMYCCNDSMSSEDDETIKNDVLDYLSTFLSRDGHTESLIEIIKSMRRYKIMNELSRSFALTYNDLLDYIILEISIKQKNTMQEYVSAVMNHVFSLGAVEGPSVEAFEVIIKLICFPIKMDFGEDCYIYNYTNKAYEQVTQLKQCNTVRLIQSLLGIGDTMSKGEKDIACTTIIANLKNRQMRFNEYTYFINTSHGVFYTITGTYLPKTPFLYFNMEKRFCAHTLSGSKDLNIMNFQLLKTYDDYYRLLDTFLKNQRLLFYLTRMLPGLLTMEYSIYSHHLAERAWLTIFHFMEGDSMRNERCYFFVHPLLAKLKGHTMALARMISALLEAYDTELSYDTVKECYERLSFDTNTDITEEPIIVANACILLTLMGSIMDDPIPVQSDAELGQVHENARVLCFSLLHPERSVLFAANGNVVGFEQSGKGIGIIKGNVSLVELHDLDMTGFGESEDYEGMDEDGYNDNDANINNFQSKNKSNTNINNNINKPPSRGNSPSKSFNSNPNTGASPSSSRNNSQSKCVTDCSQTIVDSDDATFNFINMGRQDEVDRLMQIYTNLTEDDAHFKNKLNLWDRVWSYVFRHCRPEFKHYKELFVFLSETFKYNEHVLRDYFMYTCCLYQPCKVQKHMNIYYGSPRCGKTTLLNLHTEMCNDDAIYRTSKEYKDVKSSGPSPNAIHLKTKYISIINELSSISNNLLKTMTGDDGTNDDRTLFSTKFPMLSSCTFLVAACNHLPYMTMPDEAIRDRIIIFLFEMKATDVVKDPNCMLTFAENYTYKEQMEVSKMAPLLSNLLYVYFRQHRNDYGIVSPKCINRVSTKLLYEFMLKNNYLYKVLDMCNIKVISPSQSNVAMSSTSVPSINEEDLMANVSLKLIEYNSAYNKTISLSKYMSEFRMQFKQFYNEHLKRYIGIGFEDEEGSCYGIGGTGHYTNNANNSNKSASYKKDDDTWSDLKSIFQIEYRQGGRINVRRLKHEIGKHCSITMSEKIVDYISDLKQQHEYDPKTNELVNVFIKFTNDESGESAF</sequence>
<protein>
    <submittedName>
        <fullName evidence="2">Helicase</fullName>
    </submittedName>
</protein>
<dbReference type="EMBL" id="JN418988">
    <property type="protein sequence ID" value="AEW69587.1"/>
    <property type="molecule type" value="Genomic_DNA"/>
</dbReference>
<feature type="compositionally biased region" description="Acidic residues" evidence="1">
    <location>
        <begin position="1010"/>
        <end position="1023"/>
    </location>
</feature>
<name>G9I064_HZNV2</name>
<keyword evidence="3" id="KW-1185">Reference proteome</keyword>
<proteinExistence type="predicted"/>
<feature type="region of interest" description="Disordered" evidence="1">
    <location>
        <begin position="245"/>
        <end position="274"/>
    </location>
</feature>
<dbReference type="PANTHER" id="PTHR42264">
    <property type="entry name" value="EPHRIN_REC_LIKE DOMAIN-CONTAINING PROTEIN"/>
    <property type="match status" value="1"/>
</dbReference>
<reference evidence="2 3" key="1">
    <citation type="journal article" date="2012" name="Viruses">
        <title>Analysis of the Genome of the Sexually Transmitted Insect Virus Helicoverpa zea Nudivirus 2.</title>
        <authorList>
            <person name="Burand J.P."/>
            <person name="Kim W."/>
            <person name="Afonso C.L."/>
            <person name="Tulman E.R."/>
            <person name="Kutish G.F."/>
            <person name="Lu Z."/>
            <person name="Rock D.L."/>
        </authorList>
    </citation>
    <scope>NUCLEOTIDE SEQUENCE [LARGE SCALE GENOMIC DNA]</scope>
    <source>
        <strain evidence="2">MS1</strain>
    </source>
</reference>
<evidence type="ECO:0000256" key="1">
    <source>
        <dbReference type="SAM" id="MobiDB-lite"/>
    </source>
</evidence>
<dbReference type="GO" id="GO:0004386">
    <property type="term" value="F:helicase activity"/>
    <property type="evidence" value="ECO:0007669"/>
    <property type="project" value="UniProtKB-KW"/>
</dbReference>
<feature type="compositionally biased region" description="Basic and acidic residues" evidence="1">
    <location>
        <begin position="1"/>
        <end position="15"/>
    </location>
</feature>
<dbReference type="KEGG" id="vg:11536490"/>
<organism evidence="2 3">
    <name type="scientific">Helicoverpa zea nudivirus 2</name>
    <name type="common">HzNV-2</name>
    <dbReference type="NCBI Taxonomy" id="1128424"/>
    <lineage>
        <taxon>Viruses</taxon>
        <taxon>Viruses incertae sedis</taxon>
        <taxon>Naldaviricetes</taxon>
        <taxon>Lefavirales</taxon>
        <taxon>Nudiviridae</taxon>
        <taxon>Betanudivirus</taxon>
        <taxon>Betanudivirus hezeae</taxon>
    </lineage>
</organism>
<feature type="region of interest" description="Disordered" evidence="1">
    <location>
        <begin position="1"/>
        <end position="22"/>
    </location>
</feature>
<feature type="compositionally biased region" description="Low complexity" evidence="1">
    <location>
        <begin position="265"/>
        <end position="274"/>
    </location>
</feature>
<dbReference type="Gene3D" id="3.40.50.300">
    <property type="entry name" value="P-loop containing nucleotide triphosphate hydrolases"/>
    <property type="match status" value="1"/>
</dbReference>
<dbReference type="RefSeq" id="YP_004956786.1">
    <property type="nucleotide sequence ID" value="NC_004156.2"/>
</dbReference>
<feature type="region of interest" description="Disordered" evidence="1">
    <location>
        <begin position="1009"/>
        <end position="1079"/>
    </location>
</feature>
<feature type="compositionally biased region" description="Low complexity" evidence="1">
    <location>
        <begin position="1034"/>
        <end position="1079"/>
    </location>
</feature>
<keyword evidence="2" id="KW-0378">Hydrolase</keyword>
<keyword evidence="2" id="KW-0347">Helicase</keyword>